<dbReference type="Proteomes" id="UP000663853">
    <property type="component" value="Unassembled WGS sequence"/>
</dbReference>
<evidence type="ECO:0000313" key="2">
    <source>
        <dbReference type="EMBL" id="CAE6513975.1"/>
    </source>
</evidence>
<dbReference type="AlphaFoldDB" id="A0A8H3D4J7"/>
<protein>
    <submittedName>
        <fullName evidence="2">Uncharacterized protein</fullName>
    </submittedName>
</protein>
<comment type="caution">
    <text evidence="2">The sequence shown here is derived from an EMBL/GenBank/DDBJ whole genome shotgun (WGS) entry which is preliminary data.</text>
</comment>
<evidence type="ECO:0000313" key="3">
    <source>
        <dbReference type="Proteomes" id="UP000663853"/>
    </source>
</evidence>
<evidence type="ECO:0000256" key="1">
    <source>
        <dbReference type="SAM" id="MobiDB-lite"/>
    </source>
</evidence>
<sequence length="231" mass="25474">MLSLFLRAQPKLPQRPLRLPGVVAAHERHQSTLIMEAMTNRVVYAQTTEGYTPAWSELVSVHSGTRHRGVWSDFVSTVRSLMSRALSGLRGSGHSRTITYPGSSKRGSLPHYVKRGSPPHYAKRSSLPNNGSSDSSLDSRGEDLIRRALEDNGPRRVRFYEGNPVWLYDEEQPVRVYDGSQPEIDSSPIGRHQNVAELSPRSVVAAGWTAAARGAHSRAGSITPPEVAHVY</sequence>
<dbReference type="EMBL" id="CAJMXA010003753">
    <property type="protein sequence ID" value="CAE6513975.1"/>
    <property type="molecule type" value="Genomic_DNA"/>
</dbReference>
<name>A0A8H3D4J7_9AGAM</name>
<feature type="compositionally biased region" description="Low complexity" evidence="1">
    <location>
        <begin position="124"/>
        <end position="136"/>
    </location>
</feature>
<reference evidence="2" key="1">
    <citation type="submission" date="2021-01" db="EMBL/GenBank/DDBJ databases">
        <authorList>
            <person name="Kaushik A."/>
        </authorList>
    </citation>
    <scope>NUCLEOTIDE SEQUENCE</scope>
    <source>
        <strain evidence="2">AG6-10EEA</strain>
    </source>
</reference>
<accession>A0A8H3D4J7</accession>
<gene>
    <name evidence="2" type="ORF">RDB_LOCUS133573</name>
</gene>
<feature type="region of interest" description="Disordered" evidence="1">
    <location>
        <begin position="89"/>
        <end position="139"/>
    </location>
</feature>
<proteinExistence type="predicted"/>
<feature type="compositionally biased region" description="Polar residues" evidence="1">
    <location>
        <begin position="94"/>
        <end position="106"/>
    </location>
</feature>
<organism evidence="2 3">
    <name type="scientific">Rhizoctonia solani</name>
    <dbReference type="NCBI Taxonomy" id="456999"/>
    <lineage>
        <taxon>Eukaryota</taxon>
        <taxon>Fungi</taxon>
        <taxon>Dikarya</taxon>
        <taxon>Basidiomycota</taxon>
        <taxon>Agaricomycotina</taxon>
        <taxon>Agaricomycetes</taxon>
        <taxon>Cantharellales</taxon>
        <taxon>Ceratobasidiaceae</taxon>
        <taxon>Rhizoctonia</taxon>
    </lineage>
</organism>